<keyword evidence="5" id="KW-0479">Metal-binding</keyword>
<dbReference type="PRINTS" id="PR00120">
    <property type="entry name" value="HATPASE"/>
</dbReference>
<dbReference type="FunFam" id="3.40.50.1000:FF:000211">
    <property type="entry name" value="Plasma membrane ATPase"/>
    <property type="match status" value="1"/>
</dbReference>
<protein>
    <submittedName>
        <fullName evidence="14">Plasma-membrane proton-efflux P-type ATPase</fullName>
    </submittedName>
</protein>
<dbReference type="AlphaFoldDB" id="A0AAJ6B909"/>
<dbReference type="InterPro" id="IPR006534">
    <property type="entry name" value="P-type_ATPase_IIIA"/>
</dbReference>
<organism evidence="14 15">
    <name type="scientific">Candidatus Pedobacter colombiensis</name>
    <dbReference type="NCBI Taxonomy" id="3121371"/>
    <lineage>
        <taxon>Bacteria</taxon>
        <taxon>Pseudomonadati</taxon>
        <taxon>Bacteroidota</taxon>
        <taxon>Sphingobacteriia</taxon>
        <taxon>Sphingobacteriales</taxon>
        <taxon>Sphingobacteriaceae</taxon>
        <taxon>Pedobacter</taxon>
    </lineage>
</organism>
<dbReference type="InterPro" id="IPR059000">
    <property type="entry name" value="ATPase_P-type_domA"/>
</dbReference>
<evidence type="ECO:0000256" key="1">
    <source>
        <dbReference type="ARBA" id="ARBA00004141"/>
    </source>
</evidence>
<dbReference type="InterPro" id="IPR036412">
    <property type="entry name" value="HAD-like_sf"/>
</dbReference>
<feature type="transmembrane region" description="Helical" evidence="12">
    <location>
        <begin position="642"/>
        <end position="658"/>
    </location>
</feature>
<dbReference type="SFLD" id="SFLDG00002">
    <property type="entry name" value="C1.7:_P-type_atpase_like"/>
    <property type="match status" value="1"/>
</dbReference>
<dbReference type="NCBIfam" id="TIGR01494">
    <property type="entry name" value="ATPase_P-type"/>
    <property type="match status" value="2"/>
</dbReference>
<evidence type="ECO:0000256" key="10">
    <source>
        <dbReference type="ARBA" id="ARBA00022989"/>
    </source>
</evidence>
<dbReference type="InterPro" id="IPR008250">
    <property type="entry name" value="ATPase_P-typ_transduc_dom_A_sf"/>
</dbReference>
<dbReference type="Pfam" id="PF00122">
    <property type="entry name" value="E1-E2_ATPase"/>
    <property type="match status" value="1"/>
</dbReference>
<feature type="transmembrane region" description="Helical" evidence="12">
    <location>
        <begin position="765"/>
        <end position="787"/>
    </location>
</feature>
<dbReference type="GO" id="GO:0016020">
    <property type="term" value="C:membrane"/>
    <property type="evidence" value="ECO:0007669"/>
    <property type="project" value="UniProtKB-SubCell"/>
</dbReference>
<dbReference type="Proteomes" id="UP001214530">
    <property type="component" value="Chromosome"/>
</dbReference>
<dbReference type="InterPro" id="IPR018303">
    <property type="entry name" value="ATPase_P-typ_P_site"/>
</dbReference>
<feature type="transmembrane region" description="Helical" evidence="12">
    <location>
        <begin position="618"/>
        <end position="636"/>
    </location>
</feature>
<gene>
    <name evidence="14" type="ORF">P0Y49_07825</name>
</gene>
<dbReference type="GO" id="GO:0005524">
    <property type="term" value="F:ATP binding"/>
    <property type="evidence" value="ECO:0007669"/>
    <property type="project" value="UniProtKB-KW"/>
</dbReference>
<keyword evidence="10 12" id="KW-1133">Transmembrane helix</keyword>
<dbReference type="PANTHER" id="PTHR42861">
    <property type="entry name" value="CALCIUM-TRANSPORTING ATPASE"/>
    <property type="match status" value="1"/>
</dbReference>
<dbReference type="SFLD" id="SFLDS00003">
    <property type="entry name" value="Haloacid_Dehalogenase"/>
    <property type="match status" value="1"/>
</dbReference>
<feature type="domain" description="Cation-transporting P-type ATPase N-terminal" evidence="13">
    <location>
        <begin position="7"/>
        <end position="80"/>
    </location>
</feature>
<evidence type="ECO:0000256" key="9">
    <source>
        <dbReference type="ARBA" id="ARBA00022967"/>
    </source>
</evidence>
<feature type="transmembrane region" description="Helical" evidence="12">
    <location>
        <begin position="84"/>
        <end position="100"/>
    </location>
</feature>
<dbReference type="FunFam" id="2.70.150.10:FF:000042">
    <property type="entry name" value="Plasma membrane ATPase"/>
    <property type="match status" value="1"/>
</dbReference>
<dbReference type="PRINTS" id="PR00119">
    <property type="entry name" value="CATATPASE"/>
</dbReference>
<dbReference type="InterPro" id="IPR044492">
    <property type="entry name" value="P_typ_ATPase_HD_dom"/>
</dbReference>
<dbReference type="GO" id="GO:0120029">
    <property type="term" value="P:proton export across plasma membrane"/>
    <property type="evidence" value="ECO:0007669"/>
    <property type="project" value="InterPro"/>
</dbReference>
<dbReference type="SMART" id="SM00831">
    <property type="entry name" value="Cation_ATPase_N"/>
    <property type="match status" value="1"/>
</dbReference>
<evidence type="ECO:0000256" key="3">
    <source>
        <dbReference type="ARBA" id="ARBA00022553"/>
    </source>
</evidence>
<evidence type="ECO:0000256" key="12">
    <source>
        <dbReference type="SAM" id="Phobius"/>
    </source>
</evidence>
<name>A0AAJ6B909_9SPHI</name>
<dbReference type="GO" id="GO:0008553">
    <property type="term" value="F:P-type proton-exporting transporter activity"/>
    <property type="evidence" value="ECO:0007669"/>
    <property type="project" value="InterPro"/>
</dbReference>
<comment type="subcellular location">
    <subcellularLocation>
        <location evidence="1">Membrane</location>
        <topology evidence="1">Multi-pass membrane protein</topology>
    </subcellularLocation>
</comment>
<dbReference type="Gene3D" id="2.70.150.10">
    <property type="entry name" value="Calcium-transporting ATPase, cytoplasmic transduction domain A"/>
    <property type="match status" value="1"/>
</dbReference>
<evidence type="ECO:0000256" key="2">
    <source>
        <dbReference type="ARBA" id="ARBA00008804"/>
    </source>
</evidence>
<evidence type="ECO:0000256" key="6">
    <source>
        <dbReference type="ARBA" id="ARBA00022741"/>
    </source>
</evidence>
<keyword evidence="8" id="KW-0460">Magnesium</keyword>
<keyword evidence="6" id="KW-0547">Nucleotide-binding</keyword>
<dbReference type="Gene3D" id="3.40.1110.10">
    <property type="entry name" value="Calcium-transporting ATPase, cytoplasmic domain N"/>
    <property type="match status" value="1"/>
</dbReference>
<feature type="transmembrane region" description="Helical" evidence="12">
    <location>
        <begin position="60"/>
        <end position="78"/>
    </location>
</feature>
<proteinExistence type="inferred from homology"/>
<evidence type="ECO:0000256" key="8">
    <source>
        <dbReference type="ARBA" id="ARBA00022842"/>
    </source>
</evidence>
<accession>A0AAJ6B909</accession>
<evidence type="ECO:0000313" key="15">
    <source>
        <dbReference type="Proteomes" id="UP001214530"/>
    </source>
</evidence>
<dbReference type="EMBL" id="CP119313">
    <property type="protein sequence ID" value="WEK21046.1"/>
    <property type="molecule type" value="Genomic_DNA"/>
</dbReference>
<dbReference type="PROSITE" id="PS00154">
    <property type="entry name" value="ATPASE_E1_E2"/>
    <property type="match status" value="1"/>
</dbReference>
<keyword evidence="7" id="KW-0067">ATP-binding</keyword>
<dbReference type="GO" id="GO:0046872">
    <property type="term" value="F:metal ion binding"/>
    <property type="evidence" value="ECO:0007669"/>
    <property type="project" value="UniProtKB-KW"/>
</dbReference>
<feature type="transmembrane region" description="Helical" evidence="12">
    <location>
        <begin position="226"/>
        <end position="250"/>
    </location>
</feature>
<keyword evidence="4 12" id="KW-0812">Transmembrane</keyword>
<dbReference type="InterPro" id="IPR023298">
    <property type="entry name" value="ATPase_P-typ_TM_dom_sf"/>
</dbReference>
<keyword evidence="3" id="KW-0597">Phosphoprotein</keyword>
<dbReference type="SFLD" id="SFLDF00027">
    <property type="entry name" value="p-type_atpase"/>
    <property type="match status" value="1"/>
</dbReference>
<evidence type="ECO:0000256" key="4">
    <source>
        <dbReference type="ARBA" id="ARBA00022692"/>
    </source>
</evidence>
<dbReference type="NCBIfam" id="TIGR01647">
    <property type="entry name" value="ATPase-IIIA_H"/>
    <property type="match status" value="1"/>
</dbReference>
<evidence type="ECO:0000256" key="11">
    <source>
        <dbReference type="ARBA" id="ARBA00023136"/>
    </source>
</evidence>
<evidence type="ECO:0000256" key="5">
    <source>
        <dbReference type="ARBA" id="ARBA00022723"/>
    </source>
</evidence>
<comment type="similarity">
    <text evidence="2">Belongs to the cation transport ATPase (P-type) (TC 3.A.3) family. Type IIIA subfamily.</text>
</comment>
<keyword evidence="9" id="KW-1278">Translocase</keyword>
<dbReference type="GO" id="GO:0016887">
    <property type="term" value="F:ATP hydrolysis activity"/>
    <property type="evidence" value="ECO:0007669"/>
    <property type="project" value="InterPro"/>
</dbReference>
<dbReference type="SUPFAM" id="SSF81665">
    <property type="entry name" value="Calcium ATPase, transmembrane domain M"/>
    <property type="match status" value="1"/>
</dbReference>
<keyword evidence="11 12" id="KW-0472">Membrane</keyword>
<evidence type="ECO:0000313" key="14">
    <source>
        <dbReference type="EMBL" id="WEK21046.1"/>
    </source>
</evidence>
<dbReference type="InterPro" id="IPR001757">
    <property type="entry name" value="P_typ_ATPase"/>
</dbReference>
<dbReference type="SUPFAM" id="SSF56784">
    <property type="entry name" value="HAD-like"/>
    <property type="match status" value="1"/>
</dbReference>
<feature type="transmembrane region" description="Helical" evidence="12">
    <location>
        <begin position="739"/>
        <end position="759"/>
    </location>
</feature>
<feature type="transmembrane region" description="Helical" evidence="12">
    <location>
        <begin position="679"/>
        <end position="696"/>
    </location>
</feature>
<feature type="transmembrane region" description="Helical" evidence="12">
    <location>
        <begin position="708"/>
        <end position="727"/>
    </location>
</feature>
<dbReference type="Pfam" id="PF00702">
    <property type="entry name" value="Hydrolase"/>
    <property type="match status" value="1"/>
</dbReference>
<dbReference type="Gene3D" id="3.40.50.1000">
    <property type="entry name" value="HAD superfamily/HAD-like"/>
    <property type="match status" value="1"/>
</dbReference>
<dbReference type="InterPro" id="IPR023214">
    <property type="entry name" value="HAD_sf"/>
</dbReference>
<evidence type="ECO:0000256" key="7">
    <source>
        <dbReference type="ARBA" id="ARBA00022840"/>
    </source>
</evidence>
<dbReference type="InterPro" id="IPR004014">
    <property type="entry name" value="ATPase_P-typ_cation-transptr_N"/>
</dbReference>
<dbReference type="InterPro" id="IPR023299">
    <property type="entry name" value="ATPase_P-typ_cyto_dom_N"/>
</dbReference>
<sequence length="795" mass="87133">MNSQKDPNEDKSIADVLTEFKVQTDSGLTNSEVHERQKTYGLNEVPEEKPSMLLVFLKHFLGLTPFMLEFTIVVSFLLRKYIDVYLISGLMLFNAIVSFIQERKATKTVAALKGSLQVAIRVLRNKKWQQIKGNQIVPGDIVRFRTGDLIVADAKLIDGETGVDQSALTGESKLNNKKNGDVLYAGSIIKNGECTAVIVATGIKTFFGKTAELVQKAKPRLHMDDVVANVVKILIIIVLVFLTMTVVVSLMRGETFLSILPLLLILLISAVPVALPAMFTVSMAKGSQELAAVGVLVSRLSATEDAATMTTLCIDKTGTLTENRLSVQEVIAARGFTVTEVLQYAVLASVTANNDPIDMAFIQKAFTEHIDMQDYKQVSFVPFTAAAKRTEAVVQKDSEQFTVLKGAYDTLMELCRHKTSELDKTVEIWAGKGFKTMAVAVKHKNTIKMVGIAALIDPPLPDAAEMIAKIKELGVKVKMLTGDALPIAKEIAIEVGVGRDIVSARLLRNKSNADSNPQMRIGHDGFAEVLPEDKFNIVSVLQQRHEITGMTGDGVNDAPALKQAEVGIAVKSATDVAKQAASVILLKEGLESIISLITVGRTIHHRITNWVVSKISKTLFTVIFVCSAYLITGQFIVDAMDMIMLLFLLDFVALTLSTDRVNWSQKPESWALKPLAKKGFVLGLLCTAEALLWLFIGEKYLGITQIDQLHSFGFAILFFTGIFNIVIVRTKKRFYQQGIGSILLFAIIADIILVLLMLTMNIPGFAVLSDVVTASTLLYFLICGLVINDWVKSKS</sequence>
<dbReference type="SUPFAM" id="SSF81653">
    <property type="entry name" value="Calcium ATPase, transduction domain A"/>
    <property type="match status" value="1"/>
</dbReference>
<reference evidence="14" key="1">
    <citation type="submission" date="2023-03" db="EMBL/GenBank/DDBJ databases">
        <title>Andean soil-derived lignocellulolytic bacterial consortium as a source of novel taxa and putative plastic-active enzymes.</title>
        <authorList>
            <person name="Diaz-Garcia L."/>
            <person name="Chuvochina M."/>
            <person name="Feuerriegel G."/>
            <person name="Bunk B."/>
            <person name="Sproer C."/>
            <person name="Streit W.R."/>
            <person name="Rodriguez L.M."/>
            <person name="Overmann J."/>
            <person name="Jimenez D.J."/>
        </authorList>
    </citation>
    <scope>NUCLEOTIDE SEQUENCE</scope>
    <source>
        <strain evidence="14">MAG 3858</strain>
    </source>
</reference>
<dbReference type="Pfam" id="PF00690">
    <property type="entry name" value="Cation_ATPase_N"/>
    <property type="match status" value="1"/>
</dbReference>
<evidence type="ECO:0000259" key="13">
    <source>
        <dbReference type="SMART" id="SM00831"/>
    </source>
</evidence>
<feature type="transmembrane region" description="Helical" evidence="12">
    <location>
        <begin position="256"/>
        <end position="279"/>
    </location>
</feature>
<dbReference type="Gene3D" id="1.20.1110.10">
    <property type="entry name" value="Calcium-transporting ATPase, transmembrane domain"/>
    <property type="match status" value="1"/>
</dbReference>